<dbReference type="InterPro" id="IPR036188">
    <property type="entry name" value="FAD/NAD-bd_sf"/>
</dbReference>
<dbReference type="PANTHER" id="PTHR13847">
    <property type="entry name" value="SARCOSINE DEHYDROGENASE-RELATED"/>
    <property type="match status" value="1"/>
</dbReference>
<dbReference type="PANTHER" id="PTHR13847:SF213">
    <property type="entry name" value="DEPENDENT OXIDOREDUCTASE, PUTATIVE-RELATED"/>
    <property type="match status" value="1"/>
</dbReference>
<sequence length="531" mass="58017">MGNTLSLFRLALKEFIDNLRVYQALQAKALASPGFPRPNSTLPYWTVPPSPIAHHISELPDYADVVIIGSGITGTSVARALLDRCQKEGRRVKVVMLEAREACSGATGRNGGHMTPPLYHDYLSLKQEFGEAMAHKIIRFRLAHIDEMRRIAEKEGILAESQARHVETADVYFKQEMFDKAKAKMEQWAKEMSLEAATHRVYEGREAIETFNLASDTVGCIACTAGAMHPYRLVTGVLERLLERHSESFSLCTQTPCTSISAPSSSSPHYVLSTPRGTISTSHIIHATNGWASTLLEPMRGKIIPFRGTMSAQRPGRTLTPKALSGQRSFVFYSAKLGYDYLTQLPGPPTGSYELMLGGGFAQDGEQGLEALANADDTVYDRTVGAHLSGVLPRYFGEDNWGAESGPGENGESLWSGVLGISADMRPWVGRVPTSVSGRPEPSRATSDVTEEEKGDVLRPLAAPGEWIAAGYSGEGMVHAWMCGKALAAMVLNREVDDGLAGWFPDAMRINEKRWKKASPEGLLEMLSNDE</sequence>
<dbReference type="GO" id="GO:0005737">
    <property type="term" value="C:cytoplasm"/>
    <property type="evidence" value="ECO:0007669"/>
    <property type="project" value="TreeGrafter"/>
</dbReference>
<dbReference type="GeneID" id="19199918"/>
<evidence type="ECO:0000313" key="4">
    <source>
        <dbReference type="Proteomes" id="UP000053558"/>
    </source>
</evidence>
<reference evidence="4" key="1">
    <citation type="journal article" date="2012" name="Science">
        <title>The Paleozoic origin of enzymatic lignin decomposition reconstructed from 31 fungal genomes.</title>
        <authorList>
            <person name="Floudas D."/>
            <person name="Binder M."/>
            <person name="Riley R."/>
            <person name="Barry K."/>
            <person name="Blanchette R.A."/>
            <person name="Henrissat B."/>
            <person name="Martinez A.T."/>
            <person name="Otillar R."/>
            <person name="Spatafora J.W."/>
            <person name="Yadav J.S."/>
            <person name="Aerts A."/>
            <person name="Benoit I."/>
            <person name="Boyd A."/>
            <person name="Carlson A."/>
            <person name="Copeland A."/>
            <person name="Coutinho P.M."/>
            <person name="de Vries R.P."/>
            <person name="Ferreira P."/>
            <person name="Findley K."/>
            <person name="Foster B."/>
            <person name="Gaskell J."/>
            <person name="Glotzer D."/>
            <person name="Gorecki P."/>
            <person name="Heitman J."/>
            <person name="Hesse C."/>
            <person name="Hori C."/>
            <person name="Igarashi K."/>
            <person name="Jurgens J.A."/>
            <person name="Kallen N."/>
            <person name="Kersten P."/>
            <person name="Kohler A."/>
            <person name="Kuees U."/>
            <person name="Kumar T.K.A."/>
            <person name="Kuo A."/>
            <person name="LaButti K."/>
            <person name="Larrondo L.F."/>
            <person name="Lindquist E."/>
            <person name="Ling A."/>
            <person name="Lombard V."/>
            <person name="Lucas S."/>
            <person name="Lundell T."/>
            <person name="Martin R."/>
            <person name="McLaughlin D.J."/>
            <person name="Morgenstern I."/>
            <person name="Morin E."/>
            <person name="Murat C."/>
            <person name="Nagy L.G."/>
            <person name="Nolan M."/>
            <person name="Ohm R.A."/>
            <person name="Patyshakuliyeva A."/>
            <person name="Rokas A."/>
            <person name="Ruiz-Duenas F.J."/>
            <person name="Sabat G."/>
            <person name="Salamov A."/>
            <person name="Samejima M."/>
            <person name="Schmutz J."/>
            <person name="Slot J.C."/>
            <person name="St John F."/>
            <person name="Stenlid J."/>
            <person name="Sun H."/>
            <person name="Sun S."/>
            <person name="Syed K."/>
            <person name="Tsang A."/>
            <person name="Wiebenga A."/>
            <person name="Young D."/>
            <person name="Pisabarro A."/>
            <person name="Eastwood D.C."/>
            <person name="Martin F."/>
            <person name="Cullen D."/>
            <person name="Grigoriev I.V."/>
            <person name="Hibbett D.S."/>
        </authorList>
    </citation>
    <scope>NUCLEOTIDE SEQUENCE [LARGE SCALE GENOMIC DNA]</scope>
    <source>
        <strain evidence="4">RWD-64-598 SS2</strain>
    </source>
</reference>
<feature type="region of interest" description="Disordered" evidence="1">
    <location>
        <begin position="432"/>
        <end position="456"/>
    </location>
</feature>
<evidence type="ECO:0000259" key="2">
    <source>
        <dbReference type="Pfam" id="PF01266"/>
    </source>
</evidence>
<proteinExistence type="predicted"/>
<dbReference type="OrthoDB" id="429143at2759"/>
<dbReference type="Gene3D" id="3.30.9.10">
    <property type="entry name" value="D-Amino Acid Oxidase, subunit A, domain 2"/>
    <property type="match status" value="1"/>
</dbReference>
<dbReference type="OMA" id="CTNAHVS"/>
<accession>A0A5M3MQ16</accession>
<dbReference type="EMBL" id="JH711579">
    <property type="protein sequence ID" value="EIW80804.1"/>
    <property type="molecule type" value="Genomic_DNA"/>
</dbReference>
<dbReference type="KEGG" id="cput:CONPUDRAFT_125686"/>
<evidence type="ECO:0000313" key="3">
    <source>
        <dbReference type="EMBL" id="EIW80804.1"/>
    </source>
</evidence>
<gene>
    <name evidence="3" type="ORF">CONPUDRAFT_125686</name>
</gene>
<organism evidence="3 4">
    <name type="scientific">Coniophora puteana (strain RWD-64-598)</name>
    <name type="common">Brown rot fungus</name>
    <dbReference type="NCBI Taxonomy" id="741705"/>
    <lineage>
        <taxon>Eukaryota</taxon>
        <taxon>Fungi</taxon>
        <taxon>Dikarya</taxon>
        <taxon>Basidiomycota</taxon>
        <taxon>Agaricomycotina</taxon>
        <taxon>Agaricomycetes</taxon>
        <taxon>Agaricomycetidae</taxon>
        <taxon>Boletales</taxon>
        <taxon>Coniophorineae</taxon>
        <taxon>Coniophoraceae</taxon>
        <taxon>Coniophora</taxon>
    </lineage>
</organism>
<keyword evidence="4" id="KW-1185">Reference proteome</keyword>
<dbReference type="AlphaFoldDB" id="A0A5M3MQ16"/>
<dbReference type="RefSeq" id="XP_007769657.1">
    <property type="nucleotide sequence ID" value="XM_007771467.1"/>
</dbReference>
<dbReference type="Pfam" id="PF01266">
    <property type="entry name" value="DAO"/>
    <property type="match status" value="1"/>
</dbReference>
<dbReference type="SUPFAM" id="SSF51905">
    <property type="entry name" value="FAD/NAD(P)-binding domain"/>
    <property type="match status" value="1"/>
</dbReference>
<dbReference type="Proteomes" id="UP000053558">
    <property type="component" value="Unassembled WGS sequence"/>
</dbReference>
<dbReference type="Gene3D" id="3.50.50.60">
    <property type="entry name" value="FAD/NAD(P)-binding domain"/>
    <property type="match status" value="1"/>
</dbReference>
<protein>
    <submittedName>
        <fullName evidence="3">FAD dependent oxidoreductase</fullName>
    </submittedName>
</protein>
<comment type="caution">
    <text evidence="3">The sequence shown here is derived from an EMBL/GenBank/DDBJ whole genome shotgun (WGS) entry which is preliminary data.</text>
</comment>
<dbReference type="InterPro" id="IPR006076">
    <property type="entry name" value="FAD-dep_OxRdtase"/>
</dbReference>
<evidence type="ECO:0000256" key="1">
    <source>
        <dbReference type="SAM" id="MobiDB-lite"/>
    </source>
</evidence>
<feature type="domain" description="FAD dependent oxidoreductase" evidence="2">
    <location>
        <begin position="64"/>
        <end position="490"/>
    </location>
</feature>
<name>A0A5M3MQ16_CONPW</name>